<evidence type="ECO:0000313" key="3">
    <source>
        <dbReference type="Proteomes" id="UP000218615"/>
    </source>
</evidence>
<organism evidence="2 3">
    <name type="scientific">Candidatus Methanoperedens nitratireducens</name>
    <dbReference type="NCBI Taxonomy" id="1392998"/>
    <lineage>
        <taxon>Archaea</taxon>
        <taxon>Methanobacteriati</taxon>
        <taxon>Methanobacteriota</taxon>
        <taxon>Stenosarchaea group</taxon>
        <taxon>Methanomicrobia</taxon>
        <taxon>Methanosarcinales</taxon>
        <taxon>ANME-2 cluster</taxon>
        <taxon>Candidatus Methanoperedentaceae</taxon>
        <taxon>Candidatus Methanoperedens</taxon>
    </lineage>
</organism>
<dbReference type="RefSeq" id="WP_096206242.1">
    <property type="nucleotide sequence ID" value="NZ_FZMP01000185.1"/>
</dbReference>
<keyword evidence="1" id="KW-0472">Membrane</keyword>
<accession>A0A284VQL5</accession>
<feature type="transmembrane region" description="Helical" evidence="1">
    <location>
        <begin position="16"/>
        <end position="37"/>
    </location>
</feature>
<dbReference type="Proteomes" id="UP000218615">
    <property type="component" value="Unassembled WGS sequence"/>
</dbReference>
<proteinExistence type="predicted"/>
<dbReference type="EMBL" id="FZMP01000185">
    <property type="protein sequence ID" value="SNQ61575.1"/>
    <property type="molecule type" value="Genomic_DNA"/>
</dbReference>
<dbReference type="Gene3D" id="3.30.1920.20">
    <property type="match status" value="1"/>
</dbReference>
<name>A0A284VQL5_9EURY</name>
<keyword evidence="1" id="KW-0812">Transmembrane</keyword>
<evidence type="ECO:0000313" key="2">
    <source>
        <dbReference type="EMBL" id="SNQ61575.1"/>
    </source>
</evidence>
<keyword evidence="1" id="KW-1133">Transmembrane helix</keyword>
<dbReference type="OrthoDB" id="341609at2157"/>
<dbReference type="AlphaFoldDB" id="A0A284VQL5"/>
<protein>
    <recommendedName>
        <fullName evidence="4">Bacterial Ig-like domain-containing protein</fullName>
    </recommendedName>
</protein>
<evidence type="ECO:0008006" key="4">
    <source>
        <dbReference type="Google" id="ProtNLM"/>
    </source>
</evidence>
<keyword evidence="3" id="KW-1185">Reference proteome</keyword>
<sequence length="380" mass="39629">MVKKRIIEGIEDRKKLAVRLITVATVLFLIFAGSPFANINTNTANAETNPYASVGTIVVNTNNTAATFTLTGPTTYAGNGTSWSQADAPIGTYTITYDSIPGYDTPLGDTQTLANGGTITFTGLYNDTISPTTTATLSGTAGNNGWNISDVTVILSAVDINGGSGVKKTEYGFDGLNWNTYTAPFIITTEGTTAVYYRSTDNADNIESAKNQTVKIDKTSPVIISSQTPAPNANGWNNANVTVHFDCSDSLSGLESCTPDSTISNEGANQLVTGTATDKAGNFASTVAGINIDKTPPIITINTPTPFGLYPAGTALNFSATDSLSGVGTVLGNLTNISGQSLEVPDGFIPPPGIYSLVVNSTDRAGNVATSDRIYFAVYR</sequence>
<dbReference type="InterPro" id="IPR058094">
    <property type="entry name" value="Ig-like_OmpL47-like"/>
</dbReference>
<evidence type="ECO:0000256" key="1">
    <source>
        <dbReference type="SAM" id="Phobius"/>
    </source>
</evidence>
<reference evidence="3" key="1">
    <citation type="submission" date="2017-06" db="EMBL/GenBank/DDBJ databases">
        <authorList>
            <person name="Cremers G."/>
        </authorList>
    </citation>
    <scope>NUCLEOTIDE SEQUENCE [LARGE SCALE GENOMIC DNA]</scope>
</reference>
<gene>
    <name evidence="2" type="ORF">MNV_40043</name>
</gene>
<dbReference type="NCBIfam" id="NF047446">
    <property type="entry name" value="barrel_OmpL47"/>
    <property type="match status" value="1"/>
</dbReference>